<evidence type="ECO:0000256" key="4">
    <source>
        <dbReference type="ARBA" id="ARBA00022729"/>
    </source>
</evidence>
<keyword evidence="6 8" id="KW-0472">Membrane</keyword>
<evidence type="ECO:0000313" key="11">
    <source>
        <dbReference type="Proteomes" id="UP001163046"/>
    </source>
</evidence>
<dbReference type="InterPro" id="IPR007947">
    <property type="entry name" value="CD164_MGC24"/>
</dbReference>
<accession>A0A9W9ZRL8</accession>
<dbReference type="Pfam" id="PF05283">
    <property type="entry name" value="MGC-24"/>
    <property type="match status" value="1"/>
</dbReference>
<keyword evidence="5 8" id="KW-1133">Transmembrane helix</keyword>
<protein>
    <recommendedName>
        <fullName evidence="12">Sialomucin core protein 24</fullName>
    </recommendedName>
</protein>
<name>A0A9W9ZRL8_9CNID</name>
<keyword evidence="3 8" id="KW-0812">Transmembrane</keyword>
<evidence type="ECO:0000256" key="9">
    <source>
        <dbReference type="SAM" id="SignalP"/>
    </source>
</evidence>
<dbReference type="Proteomes" id="UP001163046">
    <property type="component" value="Unassembled WGS sequence"/>
</dbReference>
<dbReference type="AlphaFoldDB" id="A0A9W9ZRL8"/>
<evidence type="ECO:0000256" key="3">
    <source>
        <dbReference type="ARBA" id="ARBA00022692"/>
    </source>
</evidence>
<feature type="signal peptide" evidence="9">
    <location>
        <begin position="1"/>
        <end position="36"/>
    </location>
</feature>
<feature type="chain" id="PRO_5040803400" description="Sialomucin core protein 24" evidence="9">
    <location>
        <begin position="37"/>
        <end position="136"/>
    </location>
</feature>
<sequence length="136" mass="14228">MARMTIFSGLQSEMSVLGLLVIVYLMSLTVVSDASGANTVTPSPISNSSTSVSPSITTTAIVISPTKSEPVTPATSTATTGAPTQVPVVQPTTASTGRQFDSASFFGGIILGIVITVILIFAFKWWQSRNKSYHSL</sequence>
<proteinExistence type="inferred from homology"/>
<keyword evidence="11" id="KW-1185">Reference proteome</keyword>
<comment type="subcellular location">
    <subcellularLocation>
        <location evidence="1">Membrane</location>
        <topology evidence="1">Single-pass type I membrane protein</topology>
    </subcellularLocation>
</comment>
<evidence type="ECO:0000256" key="1">
    <source>
        <dbReference type="ARBA" id="ARBA00004479"/>
    </source>
</evidence>
<comment type="similarity">
    <text evidence="2">Belongs to the CD164 family.</text>
</comment>
<gene>
    <name evidence="10" type="ORF">OS493_013699</name>
</gene>
<organism evidence="10 11">
    <name type="scientific">Desmophyllum pertusum</name>
    <dbReference type="NCBI Taxonomy" id="174260"/>
    <lineage>
        <taxon>Eukaryota</taxon>
        <taxon>Metazoa</taxon>
        <taxon>Cnidaria</taxon>
        <taxon>Anthozoa</taxon>
        <taxon>Hexacorallia</taxon>
        <taxon>Scleractinia</taxon>
        <taxon>Caryophylliina</taxon>
        <taxon>Caryophylliidae</taxon>
        <taxon>Desmophyllum</taxon>
    </lineage>
</organism>
<evidence type="ECO:0000256" key="7">
    <source>
        <dbReference type="ARBA" id="ARBA00023180"/>
    </source>
</evidence>
<keyword evidence="7" id="KW-0325">Glycoprotein</keyword>
<evidence type="ECO:0000313" key="10">
    <source>
        <dbReference type="EMBL" id="KAJ7385673.1"/>
    </source>
</evidence>
<feature type="transmembrane region" description="Helical" evidence="8">
    <location>
        <begin position="105"/>
        <end position="126"/>
    </location>
</feature>
<evidence type="ECO:0000256" key="2">
    <source>
        <dbReference type="ARBA" id="ARBA00005341"/>
    </source>
</evidence>
<evidence type="ECO:0000256" key="8">
    <source>
        <dbReference type="SAM" id="Phobius"/>
    </source>
</evidence>
<reference evidence="10" key="1">
    <citation type="submission" date="2023-01" db="EMBL/GenBank/DDBJ databases">
        <title>Genome assembly of the deep-sea coral Lophelia pertusa.</title>
        <authorList>
            <person name="Herrera S."/>
            <person name="Cordes E."/>
        </authorList>
    </citation>
    <scope>NUCLEOTIDE SEQUENCE</scope>
    <source>
        <strain evidence="10">USNM1676648</strain>
        <tissue evidence="10">Polyp</tissue>
    </source>
</reference>
<dbReference type="EMBL" id="MU825879">
    <property type="protein sequence ID" value="KAJ7385673.1"/>
    <property type="molecule type" value="Genomic_DNA"/>
</dbReference>
<evidence type="ECO:0008006" key="12">
    <source>
        <dbReference type="Google" id="ProtNLM"/>
    </source>
</evidence>
<keyword evidence="4 9" id="KW-0732">Signal</keyword>
<comment type="caution">
    <text evidence="10">The sequence shown here is derived from an EMBL/GenBank/DDBJ whole genome shotgun (WGS) entry which is preliminary data.</text>
</comment>
<evidence type="ECO:0000256" key="5">
    <source>
        <dbReference type="ARBA" id="ARBA00022989"/>
    </source>
</evidence>
<dbReference type="GO" id="GO:0016020">
    <property type="term" value="C:membrane"/>
    <property type="evidence" value="ECO:0007669"/>
    <property type="project" value="UniProtKB-SubCell"/>
</dbReference>
<evidence type="ECO:0000256" key="6">
    <source>
        <dbReference type="ARBA" id="ARBA00023136"/>
    </source>
</evidence>